<keyword evidence="4" id="KW-0720">Serine protease</keyword>
<evidence type="ECO:0000313" key="6">
    <source>
        <dbReference type="Proteomes" id="UP000000486"/>
    </source>
</evidence>
<evidence type="ECO:0000256" key="2">
    <source>
        <dbReference type="ARBA" id="ARBA00022670"/>
    </source>
</evidence>
<dbReference type="Gene3D" id="3.40.50.880">
    <property type="match status" value="1"/>
</dbReference>
<evidence type="ECO:0000256" key="4">
    <source>
        <dbReference type="ARBA" id="ARBA00022825"/>
    </source>
</evidence>
<evidence type="ECO:0000256" key="1">
    <source>
        <dbReference type="ARBA" id="ARBA00006534"/>
    </source>
</evidence>
<dbReference type="EMBL" id="CP002816">
    <property type="protein sequence ID" value="AEH91398.1"/>
    <property type="molecule type" value="Genomic_DNA"/>
</dbReference>
<comment type="similarity">
    <text evidence="1">Belongs to the peptidase S51 family.</text>
</comment>
<proteinExistence type="inferred from homology"/>
<dbReference type="InterPro" id="IPR029062">
    <property type="entry name" value="Class_I_gatase-like"/>
</dbReference>
<dbReference type="GO" id="GO:0006508">
    <property type="term" value="P:proteolysis"/>
    <property type="evidence" value="ECO:0007669"/>
    <property type="project" value="UniProtKB-KW"/>
</dbReference>
<dbReference type="FunFam" id="3.40.50.880:FF:000094">
    <property type="entry name" value="Uncharacterized peptidase Lmo0363"/>
    <property type="match status" value="1"/>
</dbReference>
<dbReference type="PANTHER" id="PTHR20842:SF0">
    <property type="entry name" value="ALPHA-ASPARTYL DIPEPTIDASE"/>
    <property type="match status" value="1"/>
</dbReference>
<name>A0A0E0UTF6_LISMM</name>
<organism evidence="5 6">
    <name type="scientific">Listeria monocytogenes serotype 4a (strain M7)</name>
    <dbReference type="NCBI Taxonomy" id="1030009"/>
    <lineage>
        <taxon>Bacteria</taxon>
        <taxon>Bacillati</taxon>
        <taxon>Bacillota</taxon>
        <taxon>Bacilli</taxon>
        <taxon>Bacillales</taxon>
        <taxon>Listeriaceae</taxon>
        <taxon>Listeria</taxon>
    </lineage>
</organism>
<dbReference type="GO" id="GO:0008236">
    <property type="term" value="F:serine-type peptidase activity"/>
    <property type="evidence" value="ECO:0007669"/>
    <property type="project" value="UniProtKB-KW"/>
</dbReference>
<keyword evidence="3" id="KW-0378">Hydrolase</keyword>
<dbReference type="AlphaFoldDB" id="A0A0E0UTF6"/>
<dbReference type="HOGENOM" id="CLU_090997_0_0_9"/>
<dbReference type="KEGG" id="lmq:LMM7_0392"/>
<keyword evidence="2" id="KW-0645">Protease</keyword>
<dbReference type="SUPFAM" id="SSF52317">
    <property type="entry name" value="Class I glutamine amidotransferase-like"/>
    <property type="match status" value="1"/>
</dbReference>
<evidence type="ECO:0000256" key="3">
    <source>
        <dbReference type="ARBA" id="ARBA00022801"/>
    </source>
</evidence>
<dbReference type="PANTHER" id="PTHR20842">
    <property type="entry name" value="PROTEASE S51 ALPHA-ASPARTYL DIPEPTIDASE"/>
    <property type="match status" value="1"/>
</dbReference>
<dbReference type="PATRIC" id="fig|1030009.3.peg.384"/>
<reference evidence="5 6" key="1">
    <citation type="journal article" date="2011" name="J. Bacteriol.">
        <title>Genome sequence of the nonpathogenic Listeria monocytogenes serovar 4a strain M7.</title>
        <authorList>
            <person name="Chen J."/>
            <person name="Xia Y."/>
            <person name="Cheng C."/>
            <person name="Fang C."/>
            <person name="Shan Y."/>
            <person name="Jin G."/>
            <person name="Fang W."/>
        </authorList>
    </citation>
    <scope>NUCLEOTIDE SEQUENCE [LARGE SCALE GENOMIC DNA]</scope>
    <source>
        <strain evidence="5 6">M7</strain>
    </source>
</reference>
<gene>
    <name evidence="5" type="primary">pepE</name>
    <name evidence="5" type="ordered locus">LMM7_0392</name>
</gene>
<dbReference type="Pfam" id="PF03575">
    <property type="entry name" value="Peptidase_S51"/>
    <property type="match status" value="1"/>
</dbReference>
<dbReference type="Proteomes" id="UP000000486">
    <property type="component" value="Chromosome"/>
</dbReference>
<evidence type="ECO:0000313" key="5">
    <source>
        <dbReference type="EMBL" id="AEH91398.1"/>
    </source>
</evidence>
<protein>
    <submittedName>
        <fullName evidence="5">Putative dipeptidase (Asp-Xaa) E</fullName>
    </submittedName>
</protein>
<sequence>MMKNLFLTSSFKDVVPLFTEFESNLQGKTVTFIPTASKVEEVVFYVEAGKKALEDLGLIVEELDVATETLDEITATLKKNDFIYVTGGNTFFLLQELKRSGADKLILEEIAKGKLYIGESAGAVITSPNISYIQSMDSVKKAINLTNYDALNLVDFYTLPHYNNTPFKKITQQIIVDYADDLKIFPISNCEAIFVQGNVVTSKGIL</sequence>
<dbReference type="InterPro" id="IPR005320">
    <property type="entry name" value="Peptidase_S51"/>
</dbReference>
<accession>A0A0E0UTF6</accession>